<dbReference type="EMBL" id="MCFE01000345">
    <property type="protein sequence ID" value="ORX91061.1"/>
    <property type="molecule type" value="Genomic_DNA"/>
</dbReference>
<feature type="region of interest" description="Disordered" evidence="1">
    <location>
        <begin position="618"/>
        <end position="675"/>
    </location>
</feature>
<feature type="compositionally biased region" description="Low complexity" evidence="1">
    <location>
        <begin position="395"/>
        <end position="418"/>
    </location>
</feature>
<feature type="compositionally biased region" description="Polar residues" evidence="1">
    <location>
        <begin position="283"/>
        <end position="293"/>
    </location>
</feature>
<sequence>MSALGLIDDKFSSVHVKQTIYEELKLAKTKADAQIKQLLKQLYQNFEGSDDEGQGIELPDVHDSKSTQSMRLDIIPENSSRQRKPPKEFSRPKSWPPTALASSHVTLLTRVESLARQILDVEVEELDQQGRAGEIMSSLQQFLDEQRALSVGNALVDDFLSSLVWIFAPCARLVGDLQKINEDRVVFDTSDLIRVETPTILEFTSPFRPTSPLRNECSQSPTPEPILSRPLFTPPVVNTIPASPVHHKAQSLPPSPTKTPQTSSATISTLSASPTLSAQTSLQNSRLQGTLTDPSRIRSPVFSESPPFLEKRRVSESAILMRPSRLMHHNTTMEAEARRSKAGSDIDQVFLNSNLERELMLRRGNSDRTPTKPKEHRKSGRQVINFFKSLRLSMSSGSSSLSTSSDTPPQTPTRTSDPSSEKNLFRPQLDREQSRKSTSSYSVQLSKESLPLDSMALDESAFSTPDTPEMILCRICEEEVSSYQLDRHSEHCAVTQQYHIKQDEINLGLQRLAGSVARRRQELMQSGGSNRMIKDAENIEHMVNKTIRINDSGKYATSKFQKYRDKLNRIIGSTPSSGVDTQIINYANRANGIIQEKSDLLSKFHTTYAANNANSVSSTNLSVRSGQEPSATGFNNGYSNNHRNSRSFSGPVPTRSLSYGKPQYRLHGYQRASRV</sequence>
<feature type="compositionally biased region" description="Basic and acidic residues" evidence="1">
    <location>
        <begin position="419"/>
        <end position="435"/>
    </location>
</feature>
<evidence type="ECO:0000313" key="2">
    <source>
        <dbReference type="EMBL" id="ORX91061.1"/>
    </source>
</evidence>
<dbReference type="AlphaFoldDB" id="A0A1Y1XZ95"/>
<evidence type="ECO:0000256" key="1">
    <source>
        <dbReference type="SAM" id="MobiDB-lite"/>
    </source>
</evidence>
<feature type="region of interest" description="Disordered" evidence="1">
    <location>
        <begin position="244"/>
        <end position="303"/>
    </location>
</feature>
<keyword evidence="3" id="KW-1185">Reference proteome</keyword>
<name>A0A1Y1XZ95_9FUNG</name>
<feature type="compositionally biased region" description="Polar residues" evidence="1">
    <location>
        <begin position="436"/>
        <end position="445"/>
    </location>
</feature>
<feature type="region of interest" description="Disordered" evidence="1">
    <location>
        <begin position="395"/>
        <end position="445"/>
    </location>
</feature>
<dbReference type="InParanoid" id="A0A1Y1XZ95"/>
<reference evidence="2 3" key="1">
    <citation type="submission" date="2016-07" db="EMBL/GenBank/DDBJ databases">
        <title>Pervasive Adenine N6-methylation of Active Genes in Fungi.</title>
        <authorList>
            <consortium name="DOE Joint Genome Institute"/>
            <person name="Mondo S.J."/>
            <person name="Dannebaum R.O."/>
            <person name="Kuo R.C."/>
            <person name="Labutti K."/>
            <person name="Haridas S."/>
            <person name="Kuo A."/>
            <person name="Salamov A."/>
            <person name="Ahrendt S.R."/>
            <person name="Lipzen A."/>
            <person name="Sullivan W."/>
            <person name="Andreopoulos W.B."/>
            <person name="Clum A."/>
            <person name="Lindquist E."/>
            <person name="Daum C."/>
            <person name="Ramamoorthy G.K."/>
            <person name="Gryganskyi A."/>
            <person name="Culley D."/>
            <person name="Magnuson J.K."/>
            <person name="James T.Y."/>
            <person name="O'Malley M.A."/>
            <person name="Stajich J.E."/>
            <person name="Spatafora J.W."/>
            <person name="Visel A."/>
            <person name="Grigoriev I.V."/>
        </authorList>
    </citation>
    <scope>NUCLEOTIDE SEQUENCE [LARGE SCALE GENOMIC DNA]</scope>
    <source>
        <strain evidence="2 3">CBS 931.73</strain>
    </source>
</reference>
<feature type="region of interest" description="Disordered" evidence="1">
    <location>
        <begin position="360"/>
        <end position="383"/>
    </location>
</feature>
<feature type="compositionally biased region" description="Polar residues" evidence="1">
    <location>
        <begin position="621"/>
        <end position="648"/>
    </location>
</feature>
<comment type="caution">
    <text evidence="2">The sequence shown here is derived from an EMBL/GenBank/DDBJ whole genome shotgun (WGS) entry which is preliminary data.</text>
</comment>
<evidence type="ECO:0000313" key="3">
    <source>
        <dbReference type="Proteomes" id="UP000193498"/>
    </source>
</evidence>
<dbReference type="OrthoDB" id="2416149at2759"/>
<feature type="compositionally biased region" description="Basic and acidic residues" evidence="1">
    <location>
        <begin position="360"/>
        <end position="373"/>
    </location>
</feature>
<proteinExistence type="predicted"/>
<gene>
    <name evidence="2" type="ORF">K493DRAFT_54104</name>
</gene>
<feature type="region of interest" description="Disordered" evidence="1">
    <location>
        <begin position="49"/>
        <end position="97"/>
    </location>
</feature>
<dbReference type="Proteomes" id="UP000193498">
    <property type="component" value="Unassembled WGS sequence"/>
</dbReference>
<feature type="compositionally biased region" description="Low complexity" evidence="1">
    <location>
        <begin position="258"/>
        <end position="282"/>
    </location>
</feature>
<accession>A0A1Y1XZ95</accession>
<organism evidence="2 3">
    <name type="scientific">Basidiobolus meristosporus CBS 931.73</name>
    <dbReference type="NCBI Taxonomy" id="1314790"/>
    <lineage>
        <taxon>Eukaryota</taxon>
        <taxon>Fungi</taxon>
        <taxon>Fungi incertae sedis</taxon>
        <taxon>Zoopagomycota</taxon>
        <taxon>Entomophthoromycotina</taxon>
        <taxon>Basidiobolomycetes</taxon>
        <taxon>Basidiobolales</taxon>
        <taxon>Basidiobolaceae</taxon>
        <taxon>Basidiobolus</taxon>
    </lineage>
</organism>
<protein>
    <submittedName>
        <fullName evidence="2">Uncharacterized protein</fullName>
    </submittedName>
</protein>